<gene>
    <name evidence="1" type="ORF">HNQ71_006974</name>
</gene>
<dbReference type="EMBL" id="JACHEF010000017">
    <property type="protein sequence ID" value="MBB6414265.1"/>
    <property type="molecule type" value="Genomic_DNA"/>
</dbReference>
<dbReference type="Proteomes" id="UP000556329">
    <property type="component" value="Unassembled WGS sequence"/>
</dbReference>
<reference evidence="1 2" key="1">
    <citation type="submission" date="2020-08" db="EMBL/GenBank/DDBJ databases">
        <title>Genomic Encyclopedia of Type Strains, Phase IV (KMG-IV): sequencing the most valuable type-strain genomes for metagenomic binning, comparative biology and taxonomic classification.</title>
        <authorList>
            <person name="Goeker M."/>
        </authorList>
    </citation>
    <scope>NUCLEOTIDE SEQUENCE [LARGE SCALE GENOMIC DNA]</scope>
    <source>
        <strain evidence="1 2">DSM 100039</strain>
    </source>
</reference>
<name>A0A841PZ74_9HYPH</name>
<evidence type="ECO:0000313" key="2">
    <source>
        <dbReference type="Proteomes" id="UP000556329"/>
    </source>
</evidence>
<sequence>MVDQTEDRFGVTRQRLAELDAATFRDHLGRDLAAVL</sequence>
<protein>
    <submittedName>
        <fullName evidence="1">Uncharacterized protein</fullName>
    </submittedName>
</protein>
<comment type="caution">
    <text evidence="1">The sequence shown here is derived from an EMBL/GenBank/DDBJ whole genome shotgun (WGS) entry which is preliminary data.</text>
</comment>
<dbReference type="AlphaFoldDB" id="A0A841PZ74"/>
<accession>A0A841PZ74</accession>
<organism evidence="1 2">
    <name type="scientific">Mesorhizobium sangaii</name>
    <dbReference type="NCBI Taxonomy" id="505389"/>
    <lineage>
        <taxon>Bacteria</taxon>
        <taxon>Pseudomonadati</taxon>
        <taxon>Pseudomonadota</taxon>
        <taxon>Alphaproteobacteria</taxon>
        <taxon>Hyphomicrobiales</taxon>
        <taxon>Phyllobacteriaceae</taxon>
        <taxon>Mesorhizobium</taxon>
    </lineage>
</organism>
<keyword evidence="2" id="KW-1185">Reference proteome</keyword>
<proteinExistence type="predicted"/>
<evidence type="ECO:0000313" key="1">
    <source>
        <dbReference type="EMBL" id="MBB6414265.1"/>
    </source>
</evidence>